<gene>
    <name evidence="13" type="ORF">DPV69_12760</name>
</gene>
<evidence type="ECO:0000256" key="11">
    <source>
        <dbReference type="ARBA" id="ARBA00023264"/>
    </source>
</evidence>
<evidence type="ECO:0000256" key="9">
    <source>
        <dbReference type="ARBA" id="ARBA00023098"/>
    </source>
</evidence>
<keyword evidence="7" id="KW-0067">ATP-binding</keyword>
<keyword evidence="10" id="KW-0594">Phospholipid biosynthesis</keyword>
<dbReference type="GO" id="GO:0016301">
    <property type="term" value="F:kinase activity"/>
    <property type="evidence" value="ECO:0007669"/>
    <property type="project" value="UniProtKB-KW"/>
</dbReference>
<keyword evidence="6 13" id="KW-0418">Kinase</keyword>
<evidence type="ECO:0000256" key="2">
    <source>
        <dbReference type="ARBA" id="ARBA00022516"/>
    </source>
</evidence>
<feature type="domain" description="DAGKc" evidence="12">
    <location>
        <begin position="3"/>
        <end position="133"/>
    </location>
</feature>
<dbReference type="NCBIfam" id="TIGR00147">
    <property type="entry name" value="YegS/Rv2252/BmrU family lipid kinase"/>
    <property type="match status" value="1"/>
</dbReference>
<dbReference type="InterPro" id="IPR016064">
    <property type="entry name" value="NAD/diacylglycerol_kinase_sf"/>
</dbReference>
<dbReference type="GO" id="GO:0008654">
    <property type="term" value="P:phospholipid biosynthetic process"/>
    <property type="evidence" value="ECO:0007669"/>
    <property type="project" value="UniProtKB-KW"/>
</dbReference>
<keyword evidence="4" id="KW-0479">Metal-binding</keyword>
<dbReference type="RefSeq" id="WP_113647781.1">
    <property type="nucleotide sequence ID" value="NZ_QMHN01000004.1"/>
</dbReference>
<dbReference type="PROSITE" id="PS50146">
    <property type="entry name" value="DAGK"/>
    <property type="match status" value="1"/>
</dbReference>
<evidence type="ECO:0000256" key="8">
    <source>
        <dbReference type="ARBA" id="ARBA00022842"/>
    </source>
</evidence>
<evidence type="ECO:0000313" key="13">
    <source>
        <dbReference type="EMBL" id="RWU06160.1"/>
    </source>
</evidence>
<proteinExistence type="predicted"/>
<evidence type="ECO:0000256" key="4">
    <source>
        <dbReference type="ARBA" id="ARBA00022723"/>
    </source>
</evidence>
<keyword evidence="3" id="KW-0808">Transferase</keyword>
<dbReference type="EMBL" id="SAYW01000004">
    <property type="protein sequence ID" value="RWU06160.1"/>
    <property type="molecule type" value="Genomic_DNA"/>
</dbReference>
<dbReference type="InterPro" id="IPR001206">
    <property type="entry name" value="Diacylglycerol_kinase_cat_dom"/>
</dbReference>
<evidence type="ECO:0000256" key="7">
    <source>
        <dbReference type="ARBA" id="ARBA00022840"/>
    </source>
</evidence>
<keyword evidence="14" id="KW-1185">Reference proteome</keyword>
<reference evidence="13 14" key="1">
    <citation type="submission" date="2018-06" db="EMBL/GenBank/DDBJ databases">
        <title>Pedobacter endophyticus sp. nov., an endophytic bacterium isolated from a leaf of Triticum aestivum.</title>
        <authorList>
            <person name="Zhang L."/>
        </authorList>
    </citation>
    <scope>NUCLEOTIDE SEQUENCE [LARGE SCALE GENOMIC DNA]</scope>
    <source>
        <strain evidence="13 14">CM134L-2</strain>
    </source>
</reference>
<dbReference type="SUPFAM" id="SSF111331">
    <property type="entry name" value="NAD kinase/diacylglycerol kinase-like"/>
    <property type="match status" value="1"/>
</dbReference>
<evidence type="ECO:0000256" key="6">
    <source>
        <dbReference type="ARBA" id="ARBA00022777"/>
    </source>
</evidence>
<comment type="caution">
    <text evidence="13">The sequence shown here is derived from an EMBL/GenBank/DDBJ whole genome shotgun (WGS) entry which is preliminary data.</text>
</comment>
<sequence length="295" mass="32322">MSQNKFNILFIINPISGGKKKSDLPALIDQFLDKEKYAPIYAFTEYIGHASELAEEAEKKNYDMIVAVGGDGTINEVASKLVHSDKTLAIIPFGSGNGLARFLNIPLNAKKAISLINTGKPQLIDTAELNGRKFFNMAGMGFDAHLSSVFAGNKKRGLKSYVELGFKEITTYKAQPYHIEIDGKEYDNSAFAISIANSSQYGNNVYISPKSSLTDGYLDVCIIHPISLVKLPILAFQMITGKTHQSSLVKIIRGKHIKIKRNAADAVHLDGEPLKLGEELEIKIIPASLKILTNP</sequence>
<dbReference type="InterPro" id="IPR017438">
    <property type="entry name" value="ATP-NAD_kinase_N"/>
</dbReference>
<accession>A0A3S3QEW4</accession>
<dbReference type="Pfam" id="PF19279">
    <property type="entry name" value="YegS_C"/>
    <property type="match status" value="1"/>
</dbReference>
<dbReference type="GO" id="GO:0005524">
    <property type="term" value="F:ATP binding"/>
    <property type="evidence" value="ECO:0007669"/>
    <property type="project" value="UniProtKB-KW"/>
</dbReference>
<name>A0A3S3QEW4_9SPHI</name>
<dbReference type="Proteomes" id="UP000284120">
    <property type="component" value="Unassembled WGS sequence"/>
</dbReference>
<keyword evidence="5" id="KW-0547">Nucleotide-binding</keyword>
<dbReference type="InterPro" id="IPR045540">
    <property type="entry name" value="YegS/DAGK_C"/>
</dbReference>
<evidence type="ECO:0000259" key="12">
    <source>
        <dbReference type="PROSITE" id="PS50146"/>
    </source>
</evidence>
<dbReference type="Pfam" id="PF00781">
    <property type="entry name" value="DAGK_cat"/>
    <property type="match status" value="1"/>
</dbReference>
<evidence type="ECO:0000256" key="1">
    <source>
        <dbReference type="ARBA" id="ARBA00001946"/>
    </source>
</evidence>
<keyword evidence="2" id="KW-0444">Lipid biosynthesis</keyword>
<dbReference type="PANTHER" id="PTHR12358">
    <property type="entry name" value="SPHINGOSINE KINASE"/>
    <property type="match status" value="1"/>
</dbReference>
<dbReference type="GO" id="GO:0046872">
    <property type="term" value="F:metal ion binding"/>
    <property type="evidence" value="ECO:0007669"/>
    <property type="project" value="UniProtKB-KW"/>
</dbReference>
<dbReference type="PANTHER" id="PTHR12358:SF106">
    <property type="entry name" value="LIPID KINASE YEGS"/>
    <property type="match status" value="1"/>
</dbReference>
<comment type="cofactor">
    <cofactor evidence="1">
        <name>Mg(2+)</name>
        <dbReference type="ChEBI" id="CHEBI:18420"/>
    </cofactor>
</comment>
<dbReference type="InterPro" id="IPR005218">
    <property type="entry name" value="Diacylglycerol/lipid_kinase"/>
</dbReference>
<evidence type="ECO:0000256" key="10">
    <source>
        <dbReference type="ARBA" id="ARBA00023209"/>
    </source>
</evidence>
<organism evidence="13 14">
    <name type="scientific">Pedobacter chitinilyticus</name>
    <dbReference type="NCBI Taxonomy" id="2233776"/>
    <lineage>
        <taxon>Bacteria</taxon>
        <taxon>Pseudomonadati</taxon>
        <taxon>Bacteroidota</taxon>
        <taxon>Sphingobacteriia</taxon>
        <taxon>Sphingobacteriales</taxon>
        <taxon>Sphingobacteriaceae</taxon>
        <taxon>Pedobacter</taxon>
    </lineage>
</organism>
<evidence type="ECO:0000256" key="3">
    <source>
        <dbReference type="ARBA" id="ARBA00022679"/>
    </source>
</evidence>
<keyword evidence="11" id="KW-1208">Phospholipid metabolism</keyword>
<dbReference type="Gene3D" id="3.40.50.10330">
    <property type="entry name" value="Probable inorganic polyphosphate/atp-NAD kinase, domain 1"/>
    <property type="match status" value="1"/>
</dbReference>
<protein>
    <submittedName>
        <fullName evidence="13">Diacylglycerol kinase family lipid kinase</fullName>
    </submittedName>
</protein>
<dbReference type="OrthoDB" id="9786026at2"/>
<dbReference type="InterPro" id="IPR050187">
    <property type="entry name" value="Lipid_Phosphate_FormReg"/>
</dbReference>
<dbReference type="Gene3D" id="2.60.200.40">
    <property type="match status" value="1"/>
</dbReference>
<keyword evidence="9" id="KW-0443">Lipid metabolism</keyword>
<evidence type="ECO:0000313" key="14">
    <source>
        <dbReference type="Proteomes" id="UP000284120"/>
    </source>
</evidence>
<evidence type="ECO:0000256" key="5">
    <source>
        <dbReference type="ARBA" id="ARBA00022741"/>
    </source>
</evidence>
<dbReference type="AlphaFoldDB" id="A0A3S3QEW4"/>
<keyword evidence="8" id="KW-0460">Magnesium</keyword>
<dbReference type="SMART" id="SM00046">
    <property type="entry name" value="DAGKc"/>
    <property type="match status" value="1"/>
</dbReference>
<dbReference type="GO" id="GO:0005886">
    <property type="term" value="C:plasma membrane"/>
    <property type="evidence" value="ECO:0007669"/>
    <property type="project" value="TreeGrafter"/>
</dbReference>